<feature type="transmembrane region" description="Helical" evidence="1">
    <location>
        <begin position="70"/>
        <end position="88"/>
    </location>
</feature>
<organism evidence="3 4">
    <name type="scientific">Actinoplanes sandaracinus</name>
    <dbReference type="NCBI Taxonomy" id="3045177"/>
    <lineage>
        <taxon>Bacteria</taxon>
        <taxon>Bacillati</taxon>
        <taxon>Actinomycetota</taxon>
        <taxon>Actinomycetes</taxon>
        <taxon>Micromonosporales</taxon>
        <taxon>Micromonosporaceae</taxon>
        <taxon>Actinoplanes</taxon>
    </lineage>
</organism>
<dbReference type="RefSeq" id="WP_282764495.1">
    <property type="nucleotide sequence ID" value="NZ_JASCTH010000025.1"/>
</dbReference>
<name>A0ABT6WUH8_9ACTN</name>
<feature type="transmembrane region" description="Helical" evidence="1">
    <location>
        <begin position="100"/>
        <end position="121"/>
    </location>
</feature>
<protein>
    <recommendedName>
        <fullName evidence="2">DUF6545 domain-containing protein</fullName>
    </recommendedName>
</protein>
<dbReference type="Pfam" id="PF20182">
    <property type="entry name" value="DUF6545"/>
    <property type="match status" value="1"/>
</dbReference>
<proteinExistence type="predicted"/>
<keyword evidence="4" id="KW-1185">Reference proteome</keyword>
<dbReference type="NCBIfam" id="NF042915">
    <property type="entry name" value="MAB_1171c_fam"/>
    <property type="match status" value="1"/>
</dbReference>
<comment type="caution">
    <text evidence="3">The sequence shown here is derived from an EMBL/GenBank/DDBJ whole genome shotgun (WGS) entry which is preliminary data.</text>
</comment>
<dbReference type="InterPro" id="IPR050039">
    <property type="entry name" value="MAB_1171c-like"/>
</dbReference>
<feature type="transmembrane region" description="Helical" evidence="1">
    <location>
        <begin position="141"/>
        <end position="160"/>
    </location>
</feature>
<keyword evidence="1" id="KW-0812">Transmembrane</keyword>
<keyword evidence="1" id="KW-0472">Membrane</keyword>
<dbReference type="Proteomes" id="UP001241758">
    <property type="component" value="Unassembled WGS sequence"/>
</dbReference>
<evidence type="ECO:0000256" key="1">
    <source>
        <dbReference type="SAM" id="Phobius"/>
    </source>
</evidence>
<feature type="transmembrane region" description="Helical" evidence="1">
    <location>
        <begin position="37"/>
        <end position="58"/>
    </location>
</feature>
<feature type="transmembrane region" description="Helical" evidence="1">
    <location>
        <begin position="6"/>
        <end position="25"/>
    </location>
</feature>
<evidence type="ECO:0000313" key="4">
    <source>
        <dbReference type="Proteomes" id="UP001241758"/>
    </source>
</evidence>
<accession>A0ABT6WUH8</accession>
<dbReference type="InterPro" id="IPR046675">
    <property type="entry name" value="DUF6545"/>
</dbReference>
<keyword evidence="1" id="KW-1133">Transmembrane helix</keyword>
<dbReference type="EMBL" id="JASCTH010000025">
    <property type="protein sequence ID" value="MDI6103412.1"/>
    <property type="molecule type" value="Genomic_DNA"/>
</dbReference>
<feature type="transmembrane region" description="Helical" evidence="1">
    <location>
        <begin position="222"/>
        <end position="244"/>
    </location>
</feature>
<reference evidence="3 4" key="1">
    <citation type="submission" date="2023-05" db="EMBL/GenBank/DDBJ databases">
        <title>Actinoplanes sp. NEAU-A12 genome sequencing.</title>
        <authorList>
            <person name="Wang Z.-S."/>
        </authorList>
    </citation>
    <scope>NUCLEOTIDE SEQUENCE [LARGE SCALE GENOMIC DNA]</scope>
    <source>
        <strain evidence="3 4">NEAU-A12</strain>
    </source>
</reference>
<feature type="domain" description="DUF6545" evidence="2">
    <location>
        <begin position="248"/>
        <end position="383"/>
    </location>
</feature>
<evidence type="ECO:0000259" key="2">
    <source>
        <dbReference type="Pfam" id="PF20182"/>
    </source>
</evidence>
<gene>
    <name evidence="3" type="ORF">QLQ12_32870</name>
</gene>
<sequence>MSKVIYPVVAVLALIALAYKIPPLIRDPREPARRALVAMLACLAWAPAMNTPFVYVRFDELIGVPNLARLIAHYGIIGFAVSVQLLLLHWTVENPPRRSTWLRLLAVGAAVVAMAVFFVLAPLDTSLTSGFTVRYGDAPYMAQYMLVYLGYFVVALVDILRLSARFAGLTRQRFLRAGLRLVSYGAVFGLAYCLEKGFYIAARNAGYDPIPAEVQQQLSPLLTGPGCVLMLIGFTIPAWGPRAAAAGAWPRRLRTYQRLHPLWELLRRATPEIALDPGRSRRVAVRDIEYRLVRLVVEIRDGWLALRPWFDARVAREAVEAAGAAGLPDDEREDRVHAAVLVAAARAKARGEEPVERWTPGPRGGTDMAEETAHLLRIARQLRALEIPGTAGTERMAAR</sequence>
<feature type="transmembrane region" description="Helical" evidence="1">
    <location>
        <begin position="181"/>
        <end position="202"/>
    </location>
</feature>
<evidence type="ECO:0000313" key="3">
    <source>
        <dbReference type="EMBL" id="MDI6103412.1"/>
    </source>
</evidence>